<evidence type="ECO:0000256" key="5">
    <source>
        <dbReference type="ARBA" id="ARBA00022989"/>
    </source>
</evidence>
<keyword evidence="4 7" id="KW-0812">Transmembrane</keyword>
<dbReference type="PANTHER" id="PTHR30465">
    <property type="entry name" value="INNER MEMBRANE ABC TRANSPORTER"/>
    <property type="match status" value="1"/>
</dbReference>
<evidence type="ECO:0000256" key="1">
    <source>
        <dbReference type="ARBA" id="ARBA00004651"/>
    </source>
</evidence>
<feature type="transmembrane region" description="Helical" evidence="7">
    <location>
        <begin position="12"/>
        <end position="31"/>
    </location>
</feature>
<dbReference type="PANTHER" id="PTHR30465:SF0">
    <property type="entry name" value="OLIGOPEPTIDE TRANSPORT SYSTEM PERMEASE PROTEIN APPB"/>
    <property type="match status" value="1"/>
</dbReference>
<dbReference type="InterPro" id="IPR000515">
    <property type="entry name" value="MetI-like"/>
</dbReference>
<dbReference type="OrthoDB" id="44105at2157"/>
<dbReference type="STRING" id="1227490.C479_00265"/>
<evidence type="ECO:0000259" key="8">
    <source>
        <dbReference type="PROSITE" id="PS50928"/>
    </source>
</evidence>
<feature type="transmembrane region" description="Helical" evidence="7">
    <location>
        <begin position="104"/>
        <end position="125"/>
    </location>
</feature>
<dbReference type="InterPro" id="IPR035906">
    <property type="entry name" value="MetI-like_sf"/>
</dbReference>
<evidence type="ECO:0000256" key="2">
    <source>
        <dbReference type="ARBA" id="ARBA00022448"/>
    </source>
</evidence>
<dbReference type="EMBL" id="AOIQ01000002">
    <property type="protein sequence ID" value="ELZ14295.1"/>
    <property type="molecule type" value="Genomic_DNA"/>
</dbReference>
<evidence type="ECO:0000256" key="4">
    <source>
        <dbReference type="ARBA" id="ARBA00022692"/>
    </source>
</evidence>
<comment type="caution">
    <text evidence="9">The sequence shown here is derived from an EMBL/GenBank/DDBJ whole genome shotgun (WGS) entry which is preliminary data.</text>
</comment>
<dbReference type="CDD" id="cd06261">
    <property type="entry name" value="TM_PBP2"/>
    <property type="match status" value="1"/>
</dbReference>
<accession>M0BTL1</accession>
<evidence type="ECO:0000256" key="3">
    <source>
        <dbReference type="ARBA" id="ARBA00022475"/>
    </source>
</evidence>
<keyword evidence="2 7" id="KW-0813">Transport</keyword>
<dbReference type="GO" id="GO:0055085">
    <property type="term" value="P:transmembrane transport"/>
    <property type="evidence" value="ECO:0007669"/>
    <property type="project" value="InterPro"/>
</dbReference>
<dbReference type="Pfam" id="PF00528">
    <property type="entry name" value="BPD_transp_1"/>
    <property type="match status" value="1"/>
</dbReference>
<comment type="subcellular location">
    <subcellularLocation>
        <location evidence="1 7">Cell membrane</location>
        <topology evidence="1 7">Multi-pass membrane protein</topology>
    </subcellularLocation>
</comment>
<dbReference type="PROSITE" id="PS50928">
    <property type="entry name" value="ABC_TM1"/>
    <property type="match status" value="1"/>
</dbReference>
<feature type="transmembrane region" description="Helical" evidence="7">
    <location>
        <begin position="272"/>
        <end position="290"/>
    </location>
</feature>
<dbReference type="RefSeq" id="WP_007696221.1">
    <property type="nucleotide sequence ID" value="NZ_AOIQ01000002.1"/>
</dbReference>
<dbReference type="AlphaFoldDB" id="M0BTL1"/>
<feature type="transmembrane region" description="Helical" evidence="7">
    <location>
        <begin position="137"/>
        <end position="157"/>
    </location>
</feature>
<evidence type="ECO:0000256" key="6">
    <source>
        <dbReference type="ARBA" id="ARBA00023136"/>
    </source>
</evidence>
<proteinExistence type="inferred from homology"/>
<feature type="transmembrane region" description="Helical" evidence="7">
    <location>
        <begin position="169"/>
        <end position="190"/>
    </location>
</feature>
<keyword evidence="3" id="KW-1003">Cell membrane</keyword>
<sequence>MRQTTLVLKQLGLAVTAVWAVVTAVFVLFTVTSDFMMPRAGARPPGLTGEGSFWQQYVDWLIRMFTLDWGGAQGGGPAVNEYVYTPGEPVLPLVLNALWRTMQYVGPAILLAILLGIAIGLFAAIRPRSRVANGGVVATYVLFAIPNFWIGGMLLSYSISGRIPYSSFLFKHVIPVALIAVTLTGSYVSYARAQSLEYVTSDFVKLVRAKGATRVRVARHVLANAAIPLLSMLFTEALGLLVLSVFVVEVLFGIEGLGLLVFGAANSKDVPVLLGCVIVIVFLGVCANALQDFAYRALDPRVDTGRR</sequence>
<evidence type="ECO:0000313" key="9">
    <source>
        <dbReference type="EMBL" id="ELZ14295.1"/>
    </source>
</evidence>
<evidence type="ECO:0000313" key="10">
    <source>
        <dbReference type="Proteomes" id="UP000011560"/>
    </source>
</evidence>
<dbReference type="Proteomes" id="UP000011560">
    <property type="component" value="Unassembled WGS sequence"/>
</dbReference>
<reference evidence="9 10" key="1">
    <citation type="journal article" date="2014" name="PLoS Genet.">
        <title>Phylogenetically driven sequencing of extremely halophilic archaea reveals strategies for static and dynamic osmo-response.</title>
        <authorList>
            <person name="Becker E.A."/>
            <person name="Seitzer P.M."/>
            <person name="Tritt A."/>
            <person name="Larsen D."/>
            <person name="Krusor M."/>
            <person name="Yao A.I."/>
            <person name="Wu D."/>
            <person name="Madern D."/>
            <person name="Eisen J.A."/>
            <person name="Darling A.E."/>
            <person name="Facciotti M.T."/>
        </authorList>
    </citation>
    <scope>NUCLEOTIDE SEQUENCE [LARGE SCALE GENOMIC DNA]</scope>
    <source>
        <strain evidence="9 10">JCM 14624</strain>
    </source>
</reference>
<protein>
    <submittedName>
        <fullName evidence="9">Dipeptide/oligopeptide/nickel ABC transporter permease</fullName>
    </submittedName>
</protein>
<dbReference type="SUPFAM" id="SSF161098">
    <property type="entry name" value="MetI-like"/>
    <property type="match status" value="1"/>
</dbReference>
<comment type="similarity">
    <text evidence="7">Belongs to the binding-protein-dependent transport system permease family.</text>
</comment>
<keyword evidence="10" id="KW-1185">Reference proteome</keyword>
<keyword evidence="5 7" id="KW-1133">Transmembrane helix</keyword>
<evidence type="ECO:0000256" key="7">
    <source>
        <dbReference type="RuleBase" id="RU363032"/>
    </source>
</evidence>
<feature type="transmembrane region" description="Helical" evidence="7">
    <location>
        <begin position="217"/>
        <end position="234"/>
    </location>
</feature>
<dbReference type="GO" id="GO:0005886">
    <property type="term" value="C:plasma membrane"/>
    <property type="evidence" value="ECO:0007669"/>
    <property type="project" value="UniProtKB-SubCell"/>
</dbReference>
<gene>
    <name evidence="9" type="ORF">C479_00265</name>
</gene>
<name>M0BTL1_9EURY</name>
<feature type="domain" description="ABC transmembrane type-1" evidence="8">
    <location>
        <begin position="98"/>
        <end position="291"/>
    </location>
</feature>
<keyword evidence="6 7" id="KW-0472">Membrane</keyword>
<organism evidence="9 10">
    <name type="scientific">Halovivax asiaticus JCM 14624</name>
    <dbReference type="NCBI Taxonomy" id="1227490"/>
    <lineage>
        <taxon>Archaea</taxon>
        <taxon>Methanobacteriati</taxon>
        <taxon>Methanobacteriota</taxon>
        <taxon>Stenosarchaea group</taxon>
        <taxon>Halobacteria</taxon>
        <taxon>Halobacteriales</taxon>
        <taxon>Natrialbaceae</taxon>
        <taxon>Halovivax</taxon>
    </lineage>
</organism>
<dbReference type="Gene3D" id="1.10.3720.10">
    <property type="entry name" value="MetI-like"/>
    <property type="match status" value="1"/>
</dbReference>
<feature type="transmembrane region" description="Helical" evidence="7">
    <location>
        <begin position="240"/>
        <end position="265"/>
    </location>
</feature>